<dbReference type="GeneID" id="36405855"/>
<reference evidence="2" key="1">
    <citation type="submission" date="2014-09" db="EMBL/GenBank/DDBJ databases">
        <authorList>
            <person name="Sharma Rahul"/>
            <person name="Thines Marco"/>
        </authorList>
    </citation>
    <scope>NUCLEOTIDE SEQUENCE [LARGE SCALE GENOMIC DNA]</scope>
</reference>
<sequence length="128" mass="14207">MAGGDDRVDRCRSLQALDDEILRDRSSAERHAEVACRCVEALDDLDRVVRRLPRLENYRAFSERLLAVEKANASLQATVGRLAPLEMEVLALRAENQLLVQFLGGQWSMGSAQAPTLPRSHPPDPDTA</sequence>
<evidence type="ECO:0000313" key="2">
    <source>
        <dbReference type="Proteomes" id="UP000054928"/>
    </source>
</evidence>
<dbReference type="EMBL" id="CCYD01000523">
    <property type="protein sequence ID" value="CEG40614.1"/>
    <property type="molecule type" value="Genomic_DNA"/>
</dbReference>
<evidence type="ECO:0000313" key="1">
    <source>
        <dbReference type="EMBL" id="CEG40614.1"/>
    </source>
</evidence>
<dbReference type="AlphaFoldDB" id="A0A0P1AJ57"/>
<dbReference type="Proteomes" id="UP000054928">
    <property type="component" value="Unassembled WGS sequence"/>
</dbReference>
<proteinExistence type="predicted"/>
<accession>A0A0P1AJ57</accession>
<protein>
    <submittedName>
        <fullName evidence="1">Uncharacterized protein</fullName>
    </submittedName>
</protein>
<organism evidence="1 2">
    <name type="scientific">Plasmopara halstedii</name>
    <name type="common">Downy mildew of sunflower</name>
    <dbReference type="NCBI Taxonomy" id="4781"/>
    <lineage>
        <taxon>Eukaryota</taxon>
        <taxon>Sar</taxon>
        <taxon>Stramenopiles</taxon>
        <taxon>Oomycota</taxon>
        <taxon>Peronosporomycetes</taxon>
        <taxon>Peronosporales</taxon>
        <taxon>Peronosporaceae</taxon>
        <taxon>Plasmopara</taxon>
    </lineage>
</organism>
<name>A0A0P1AJ57_PLAHL</name>
<dbReference type="RefSeq" id="XP_024576983.1">
    <property type="nucleotide sequence ID" value="XM_024726291.1"/>
</dbReference>
<keyword evidence="2" id="KW-1185">Reference proteome</keyword>